<feature type="transmembrane region" description="Helical" evidence="1">
    <location>
        <begin position="34"/>
        <end position="54"/>
    </location>
</feature>
<evidence type="ECO:0000256" key="1">
    <source>
        <dbReference type="SAM" id="Phobius"/>
    </source>
</evidence>
<evidence type="ECO:0000313" key="3">
    <source>
        <dbReference type="EMBL" id="TLD82754.1"/>
    </source>
</evidence>
<dbReference type="OrthoDB" id="5329761at2"/>
<keyword evidence="1" id="KW-1133">Transmembrane helix</keyword>
<reference evidence="5 6" key="1">
    <citation type="journal article" date="2014" name="Genome Announc.">
        <title>Draft genome sequences of eight enterohepatic helicobacter species isolated from both laboratory and wild rodents.</title>
        <authorList>
            <person name="Sheh A."/>
            <person name="Shen Z."/>
            <person name="Fox J.G."/>
        </authorList>
    </citation>
    <scope>NUCLEOTIDE SEQUENCE [LARGE SCALE GENOMIC DNA]</scope>
    <source>
        <strain evidence="4 5">ATCC 49310</strain>
        <strain evidence="3 6">ATCC 700114</strain>
    </source>
</reference>
<keyword evidence="1" id="KW-0812">Transmembrane</keyword>
<proteinExistence type="predicted"/>
<keyword evidence="1" id="KW-0472">Membrane</keyword>
<feature type="transmembrane region" description="Helical" evidence="1">
    <location>
        <begin position="7"/>
        <end position="28"/>
    </location>
</feature>
<evidence type="ECO:0000313" key="5">
    <source>
        <dbReference type="Proteomes" id="UP000029861"/>
    </source>
</evidence>
<keyword evidence="7" id="KW-1185">Reference proteome</keyword>
<evidence type="ECO:0000313" key="7">
    <source>
        <dbReference type="Proteomes" id="UP001562457"/>
    </source>
</evidence>
<protein>
    <submittedName>
        <fullName evidence="3">Uncharacterized protein</fullName>
    </submittedName>
</protein>
<comment type="caution">
    <text evidence="3">The sequence shown here is derived from an EMBL/GenBank/DDBJ whole genome shotgun (WGS) entry which is preliminary data.</text>
</comment>
<name>A0A4U8S9S2_9HELI</name>
<evidence type="ECO:0000313" key="2">
    <source>
        <dbReference type="EMBL" id="GAB0173497.1"/>
    </source>
</evidence>
<dbReference type="EMBL" id="JRPL02000016">
    <property type="protein sequence ID" value="TLD82754.1"/>
    <property type="molecule type" value="Genomic_DNA"/>
</dbReference>
<organism evidence="3 6">
    <name type="scientific">Helicobacter trogontum</name>
    <dbReference type="NCBI Taxonomy" id="50960"/>
    <lineage>
        <taxon>Bacteria</taxon>
        <taxon>Pseudomonadati</taxon>
        <taxon>Campylobacterota</taxon>
        <taxon>Epsilonproteobacteria</taxon>
        <taxon>Campylobacterales</taxon>
        <taxon>Helicobacteraceae</taxon>
        <taxon>Helicobacter</taxon>
    </lineage>
</organism>
<gene>
    <name evidence="4" type="ORF">LS80_006190</name>
    <name evidence="3" type="ORF">LS81_007050</name>
    <name evidence="2" type="ORF">NHP164001_15170</name>
</gene>
<evidence type="ECO:0000313" key="4">
    <source>
        <dbReference type="EMBL" id="TLD98047.1"/>
    </source>
</evidence>
<dbReference type="Proteomes" id="UP001562457">
    <property type="component" value="Unassembled WGS sequence"/>
</dbReference>
<dbReference type="Proteomes" id="UP000029861">
    <property type="component" value="Unassembled WGS sequence"/>
</dbReference>
<dbReference type="EMBL" id="JRPK02000018">
    <property type="protein sequence ID" value="TLD98047.1"/>
    <property type="molecule type" value="Genomic_DNA"/>
</dbReference>
<dbReference type="RefSeq" id="WP_034317261.1">
    <property type="nucleotide sequence ID" value="NZ_BAAFHN010000041.1"/>
</dbReference>
<accession>A0A4U8S9S2</accession>
<dbReference type="EMBL" id="BAAFHN010000041">
    <property type="protein sequence ID" value="GAB0173497.1"/>
    <property type="molecule type" value="Genomic_DNA"/>
</dbReference>
<reference evidence="2 7" key="3">
    <citation type="submission" date="2024-06" db="EMBL/GenBank/DDBJ databases">
        <title>Draft genome sequence of Helicobacter trogontum NHP16-4001.</title>
        <authorList>
            <person name="Rimbara E."/>
            <person name="Suzuki M."/>
        </authorList>
    </citation>
    <scope>NUCLEOTIDE SEQUENCE [LARGE SCALE GENOMIC DNA]</scope>
    <source>
        <strain evidence="2 7">NHP16-4001</strain>
    </source>
</reference>
<evidence type="ECO:0000313" key="6">
    <source>
        <dbReference type="Proteomes" id="UP000029878"/>
    </source>
</evidence>
<dbReference type="Proteomes" id="UP000029878">
    <property type="component" value="Unassembled WGS sequence"/>
</dbReference>
<reference evidence="4" key="2">
    <citation type="submission" date="2018-04" db="EMBL/GenBank/DDBJ databases">
        <authorList>
            <person name="Sheh A."/>
            <person name="Shen Z."/>
            <person name="Mannion A.J."/>
            <person name="Fox J.G."/>
        </authorList>
    </citation>
    <scope>NUCLEOTIDE SEQUENCE</scope>
    <source>
        <strain evidence="4">ATCC 49310</strain>
    </source>
</reference>
<dbReference type="AlphaFoldDB" id="A0A4U8S9S2"/>
<sequence length="132" mass="14890">MQNVFDLIVIITSVVFGFAILCGVLYQLESMKKGIKYSIVGVVFCCACGVVLHAHKQSIIEAKIAEFRQAFYDNETLVCMQDNTEIHVNKMTFVYFKDLDLFSGKDSMEGLNVPILSCIQHVTTYDSDFIND</sequence>